<sequence length="571" mass="60082">MPDAAPVAPSTRFAVDLLTRFVALGVRDVVVSPGSRSQALALIAAELETRGRIRLHVRIDERSAGFLALGLALETGSPAVLITTSGTATANLHPAVLEADASDVPMIVLTADRPGELRGIRSNQTTDQVELFGRAVRLFEDVAAPDAQTPAESACALADRAHAAASRPGGPVHLNLAFRDPLSSRLPAFEVPEPGSAAPAPDEAAVAPETIAAGPLEPLTVVIAGDKAGPEAEALARAGDWPLLAEVSSGARFGPQLVVAWRRLLAESEFGGRVRRAIVLGHPTLSREVPELLRREDVEVIVVDRGRREFYNPGRRARSVRALTVVRPEDSPRPERSERAWAGSWVSASRALLADADPDAIPEAPDGGSMSIEDRRGYARNALTAIRAPLTREFVVAAVWRVTWPHDRLLFGASRLIRVADGSLPGKRITVHSNRGLAGIDGTVSTALGIAVASQSADAGSGGATRVVLGDLTLLHEAGGLLLAPGERRPRVQLVVVNDGGGTIFDGLEVATSSAPDAFDRVQFTPQTVDIASLATAYGWSHRLVATRGELEQALTSPGEGPGIVEIVLAR</sequence>
<feature type="domain" description="Thiamine pyrophosphate enzyme N-terminal TPP-binding" evidence="7">
    <location>
        <begin position="17"/>
        <end position="130"/>
    </location>
</feature>
<evidence type="ECO:0000256" key="1">
    <source>
        <dbReference type="ARBA" id="ARBA00022679"/>
    </source>
</evidence>
<dbReference type="Proteomes" id="UP000285317">
    <property type="component" value="Chromosome"/>
</dbReference>
<dbReference type="CDD" id="cd07037">
    <property type="entry name" value="TPP_PYR_MenD"/>
    <property type="match status" value="1"/>
</dbReference>
<keyword evidence="3 6" id="KW-0460">Magnesium</keyword>
<dbReference type="InterPro" id="IPR029061">
    <property type="entry name" value="THDP-binding"/>
</dbReference>
<comment type="pathway">
    <text evidence="6">Quinol/quinone metabolism; 1,4-dihydroxy-2-naphthoate biosynthesis; 1,4-dihydroxy-2-naphthoate from chorismate: step 2/7.</text>
</comment>
<keyword evidence="2 6" id="KW-0479">Metal-binding</keyword>
<dbReference type="GO" id="GO:0030976">
    <property type="term" value="F:thiamine pyrophosphate binding"/>
    <property type="evidence" value="ECO:0007669"/>
    <property type="project" value="UniProtKB-UniRule"/>
</dbReference>
<dbReference type="EMBL" id="CP028137">
    <property type="protein sequence ID" value="AZZ52766.1"/>
    <property type="molecule type" value="Genomic_DNA"/>
</dbReference>
<evidence type="ECO:0000259" key="7">
    <source>
        <dbReference type="Pfam" id="PF02776"/>
    </source>
</evidence>
<evidence type="ECO:0000313" key="9">
    <source>
        <dbReference type="Proteomes" id="UP000285317"/>
    </source>
</evidence>
<dbReference type="EC" id="2.2.1.9" evidence="6"/>
<dbReference type="PIRSF" id="PIRSF004983">
    <property type="entry name" value="MenD"/>
    <property type="match status" value="1"/>
</dbReference>
<dbReference type="Gene3D" id="3.40.50.1220">
    <property type="entry name" value="TPP-binding domain"/>
    <property type="match status" value="1"/>
</dbReference>
<dbReference type="AlphaFoldDB" id="A0A3Q9UZB7"/>
<organism evidence="8 9">
    <name type="scientific">Rathayibacter festucae DSM 15932</name>
    <dbReference type="NCBI Taxonomy" id="1328866"/>
    <lineage>
        <taxon>Bacteria</taxon>
        <taxon>Bacillati</taxon>
        <taxon>Actinomycetota</taxon>
        <taxon>Actinomycetes</taxon>
        <taxon>Micrococcales</taxon>
        <taxon>Microbacteriaceae</taxon>
        <taxon>Rathayibacter</taxon>
    </lineage>
</organism>
<proteinExistence type="inferred from homology"/>
<accession>A0A3Q9UZB7</accession>
<evidence type="ECO:0000256" key="4">
    <source>
        <dbReference type="ARBA" id="ARBA00023052"/>
    </source>
</evidence>
<dbReference type="Pfam" id="PF02776">
    <property type="entry name" value="TPP_enzyme_N"/>
    <property type="match status" value="1"/>
</dbReference>
<evidence type="ECO:0000256" key="2">
    <source>
        <dbReference type="ARBA" id="ARBA00022723"/>
    </source>
</evidence>
<comment type="similarity">
    <text evidence="6">Belongs to the TPP enzyme family. MenD subfamily.</text>
</comment>
<evidence type="ECO:0000256" key="5">
    <source>
        <dbReference type="ARBA" id="ARBA00023211"/>
    </source>
</evidence>
<comment type="pathway">
    <text evidence="6">Quinol/quinone metabolism; menaquinone biosynthesis.</text>
</comment>
<dbReference type="UniPathway" id="UPA00079"/>
<comment type="catalytic activity">
    <reaction evidence="6">
        <text>isochorismate + 2-oxoglutarate + H(+) = 5-enolpyruvoyl-6-hydroxy-2-succinyl-cyclohex-3-ene-1-carboxylate + CO2</text>
        <dbReference type="Rhea" id="RHEA:25593"/>
        <dbReference type="ChEBI" id="CHEBI:15378"/>
        <dbReference type="ChEBI" id="CHEBI:16526"/>
        <dbReference type="ChEBI" id="CHEBI:16810"/>
        <dbReference type="ChEBI" id="CHEBI:29780"/>
        <dbReference type="ChEBI" id="CHEBI:58818"/>
        <dbReference type="EC" id="2.2.1.9"/>
    </reaction>
</comment>
<dbReference type="InterPro" id="IPR004433">
    <property type="entry name" value="MenaQ_synth_MenD"/>
</dbReference>
<comment type="cofactor">
    <cofactor evidence="6">
        <name>Mg(2+)</name>
        <dbReference type="ChEBI" id="CHEBI:18420"/>
    </cofactor>
    <cofactor evidence="6">
        <name>Mn(2+)</name>
        <dbReference type="ChEBI" id="CHEBI:29035"/>
    </cofactor>
</comment>
<comment type="cofactor">
    <cofactor evidence="6">
        <name>thiamine diphosphate</name>
        <dbReference type="ChEBI" id="CHEBI:58937"/>
    </cofactor>
    <text evidence="6">Binds 1 thiamine pyrophosphate per subunit.</text>
</comment>
<comment type="function">
    <text evidence="6">Catalyzes the thiamine diphosphate-dependent decarboxylation of 2-oxoglutarate and the subsequent addition of the resulting succinic semialdehyde-thiamine pyrophosphate anion to isochorismate to yield 2-succinyl-5-enolpyruvyl-6-hydroxy-3-cyclohexene-1-carboxylate (SEPHCHC).</text>
</comment>
<name>A0A3Q9UZB7_9MICO</name>
<protein>
    <recommendedName>
        <fullName evidence="6">2-succinyl-5-enolpyruvyl-6-hydroxy-3-cyclohexene-1-carboxylate synthase</fullName>
        <shortName evidence="6">SEPHCHC synthase</shortName>
        <ecNumber evidence="6">2.2.1.9</ecNumber>
    </recommendedName>
    <alternativeName>
        <fullName evidence="6">Menaquinone biosynthesis protein MenD</fullName>
    </alternativeName>
</protein>
<dbReference type="GO" id="GO:0000287">
    <property type="term" value="F:magnesium ion binding"/>
    <property type="evidence" value="ECO:0007669"/>
    <property type="project" value="UniProtKB-UniRule"/>
</dbReference>
<keyword evidence="4 6" id="KW-0786">Thiamine pyrophosphate</keyword>
<evidence type="ECO:0000313" key="8">
    <source>
        <dbReference type="EMBL" id="AZZ52766.1"/>
    </source>
</evidence>
<gene>
    <name evidence="6 8" type="primary">menD</name>
    <name evidence="8" type="ORF">C1I64_12415</name>
</gene>
<reference evidence="8 9" key="1">
    <citation type="submission" date="2018-03" db="EMBL/GenBank/DDBJ databases">
        <title>Bacteriophage NCPPB3778 and a type I-E CRISPR drive the evolution of the US Biological Select Agent, Rathayibacter toxicus.</title>
        <authorList>
            <person name="Davis E.W.II."/>
            <person name="Tabima J.F."/>
            <person name="Weisberg A.J."/>
            <person name="Dantas Lopes L."/>
            <person name="Wiseman M.S."/>
            <person name="Wiseman M.S."/>
            <person name="Pupko T."/>
            <person name="Belcher M.S."/>
            <person name="Sechler A.J."/>
            <person name="Tancos M.A."/>
            <person name="Schroeder B.K."/>
            <person name="Murray T.D."/>
            <person name="Luster D.G."/>
            <person name="Schneider W.L."/>
            <person name="Rogers E."/>
            <person name="Andreote F.D."/>
            <person name="Grunwald N.J."/>
            <person name="Putnam M.L."/>
            <person name="Chang J.H."/>
        </authorList>
    </citation>
    <scope>NUCLEOTIDE SEQUENCE [LARGE SCALE GENOMIC DNA]</scope>
    <source>
        <strain evidence="8 9">DSM 15932</strain>
    </source>
</reference>
<dbReference type="UniPathway" id="UPA01057">
    <property type="reaction ID" value="UER00164"/>
</dbReference>
<keyword evidence="1 6" id="KW-0808">Transferase</keyword>
<dbReference type="SUPFAM" id="SSF52518">
    <property type="entry name" value="Thiamin diphosphate-binding fold (THDP-binding)"/>
    <property type="match status" value="2"/>
</dbReference>
<dbReference type="GO" id="GO:0009234">
    <property type="term" value="P:menaquinone biosynthetic process"/>
    <property type="evidence" value="ECO:0007669"/>
    <property type="project" value="UniProtKB-UniRule"/>
</dbReference>
<keyword evidence="6" id="KW-0474">Menaquinone biosynthesis</keyword>
<dbReference type="PANTHER" id="PTHR42916">
    <property type="entry name" value="2-SUCCINYL-5-ENOLPYRUVYL-6-HYDROXY-3-CYCLOHEXENE-1-CARBOXYLATE SYNTHASE"/>
    <property type="match status" value="1"/>
</dbReference>
<evidence type="ECO:0000256" key="3">
    <source>
        <dbReference type="ARBA" id="ARBA00022842"/>
    </source>
</evidence>
<keyword evidence="5 6" id="KW-0464">Manganese</keyword>
<dbReference type="GO" id="GO:0070204">
    <property type="term" value="F:2-succinyl-5-enolpyruvyl-6-hydroxy-3-cyclohexene-1-carboxylic-acid synthase activity"/>
    <property type="evidence" value="ECO:0007669"/>
    <property type="project" value="UniProtKB-UniRule"/>
</dbReference>
<dbReference type="RefSeq" id="WP_127887408.1">
    <property type="nucleotide sequence ID" value="NZ_CP028137.1"/>
</dbReference>
<evidence type="ECO:0000256" key="6">
    <source>
        <dbReference type="HAMAP-Rule" id="MF_01659"/>
    </source>
</evidence>
<dbReference type="Gene3D" id="3.40.50.970">
    <property type="match status" value="2"/>
</dbReference>
<dbReference type="PANTHER" id="PTHR42916:SF1">
    <property type="entry name" value="PROTEIN PHYLLO, CHLOROPLASTIC"/>
    <property type="match status" value="1"/>
</dbReference>
<comment type="subunit">
    <text evidence="6">Homodimer.</text>
</comment>
<dbReference type="InterPro" id="IPR012001">
    <property type="entry name" value="Thiamin_PyroP_enz_TPP-bd_dom"/>
</dbReference>
<dbReference type="GO" id="GO:0030145">
    <property type="term" value="F:manganese ion binding"/>
    <property type="evidence" value="ECO:0007669"/>
    <property type="project" value="UniProtKB-UniRule"/>
</dbReference>
<dbReference type="NCBIfam" id="TIGR00173">
    <property type="entry name" value="menD"/>
    <property type="match status" value="1"/>
</dbReference>
<dbReference type="HAMAP" id="MF_01659">
    <property type="entry name" value="MenD"/>
    <property type="match status" value="1"/>
</dbReference>
<dbReference type="KEGG" id="rfs:C1I64_12415"/>
<dbReference type="CDD" id="cd02009">
    <property type="entry name" value="TPP_SHCHC_synthase"/>
    <property type="match status" value="1"/>
</dbReference>